<comment type="caution">
    <text evidence="2">The sequence shown here is derived from an EMBL/GenBank/DDBJ whole genome shotgun (WGS) entry which is preliminary data.</text>
</comment>
<dbReference type="GO" id="GO:0016787">
    <property type="term" value="F:hydrolase activity"/>
    <property type="evidence" value="ECO:0007669"/>
    <property type="project" value="UniProtKB-KW"/>
</dbReference>
<reference evidence="2 3" key="1">
    <citation type="submission" date="2020-08" db="EMBL/GenBank/DDBJ databases">
        <title>Genomic Encyclopedia of Type Strains, Phase IV (KMG-IV): sequencing the most valuable type-strain genomes for metagenomic binning, comparative biology and taxonomic classification.</title>
        <authorList>
            <person name="Goeker M."/>
        </authorList>
    </citation>
    <scope>NUCLEOTIDE SEQUENCE [LARGE SCALE GENOMIC DNA]</scope>
    <source>
        <strain evidence="2 3">DSM 103462</strain>
    </source>
</reference>
<evidence type="ECO:0000313" key="3">
    <source>
        <dbReference type="Proteomes" id="UP000518887"/>
    </source>
</evidence>
<dbReference type="SUPFAM" id="SSF56281">
    <property type="entry name" value="Metallo-hydrolase/oxidoreductase"/>
    <property type="match status" value="1"/>
</dbReference>
<dbReference type="GO" id="GO:0046872">
    <property type="term" value="F:metal ion binding"/>
    <property type="evidence" value="ECO:0007669"/>
    <property type="project" value="UniProtKB-KW"/>
</dbReference>
<dbReference type="Gene3D" id="3.60.15.10">
    <property type="entry name" value="Ribonuclease Z/Hydroxyacylglutathione hydrolase-like"/>
    <property type="match status" value="1"/>
</dbReference>
<protein>
    <submittedName>
        <fullName evidence="2">Ribonuclease BN (tRNA processing enzyme)</fullName>
    </submittedName>
</protein>
<dbReference type="Proteomes" id="UP000518887">
    <property type="component" value="Unassembled WGS sequence"/>
</dbReference>
<dbReference type="SMART" id="SM00849">
    <property type="entry name" value="Lactamase_B"/>
    <property type="match status" value="1"/>
</dbReference>
<dbReference type="InterPro" id="IPR001279">
    <property type="entry name" value="Metallo-B-lactamas"/>
</dbReference>
<dbReference type="PANTHER" id="PTHR42663:SF6">
    <property type="entry name" value="HYDROLASE C777.06C-RELATED"/>
    <property type="match status" value="1"/>
</dbReference>
<accession>A0A7W8G7C1</accession>
<feature type="domain" description="Metallo-beta-lactamase" evidence="1">
    <location>
        <begin position="35"/>
        <end position="252"/>
    </location>
</feature>
<dbReference type="EMBL" id="JACHFQ010000001">
    <property type="protein sequence ID" value="MBB5225036.1"/>
    <property type="molecule type" value="Genomic_DNA"/>
</dbReference>
<organism evidence="2 3">
    <name type="scientific">Treponema ruminis</name>
    <dbReference type="NCBI Taxonomy" id="744515"/>
    <lineage>
        <taxon>Bacteria</taxon>
        <taxon>Pseudomonadati</taxon>
        <taxon>Spirochaetota</taxon>
        <taxon>Spirochaetia</taxon>
        <taxon>Spirochaetales</taxon>
        <taxon>Treponemataceae</taxon>
        <taxon>Treponema</taxon>
    </lineage>
</organism>
<gene>
    <name evidence="2" type="ORF">HNP76_000376</name>
</gene>
<dbReference type="PANTHER" id="PTHR42663">
    <property type="entry name" value="HYDROLASE C777.06C-RELATED-RELATED"/>
    <property type="match status" value="1"/>
</dbReference>
<dbReference type="InterPro" id="IPR036866">
    <property type="entry name" value="RibonucZ/Hydroxyglut_hydro"/>
</dbReference>
<dbReference type="RefSeq" id="WP_184656897.1">
    <property type="nucleotide sequence ID" value="NZ_JACHFQ010000001.1"/>
</dbReference>
<evidence type="ECO:0000259" key="1">
    <source>
        <dbReference type="SMART" id="SM00849"/>
    </source>
</evidence>
<dbReference type="Pfam" id="PF23023">
    <property type="entry name" value="Anti-Pycsar_Apyc1"/>
    <property type="match status" value="1"/>
</dbReference>
<sequence length="279" mass="32242">MTTKEFSNQLEFTNDGKLSFFFLGAGNAFQKTYFQSNLLVVKGESHVLVDCGTLCPYILEKEYNAKLSKIKNLVLTHPHADHIGGMEELALSAYYISKHPVNIVIPKIFKKKLWNESLKGGIQYSENGKMTFNDYFSELPIKKIQTKPFEMFEANIGSINLKLFRTRHITTRATSFKDSQLSYGIIFDDRILFTGDTQYNPEQINFLLEHFPKIEHIFHDCDVSGYSVGVHASYEQLKLFPQEVRAKMSLYHYNKKMQEVSPEKDGFSGFVQRGVYYEF</sequence>
<dbReference type="AlphaFoldDB" id="A0A7W8G7C1"/>
<proteinExistence type="predicted"/>
<keyword evidence="3" id="KW-1185">Reference proteome</keyword>
<name>A0A7W8G7C1_9SPIR</name>
<evidence type="ECO:0000313" key="2">
    <source>
        <dbReference type="EMBL" id="MBB5225036.1"/>
    </source>
</evidence>